<comment type="similarity">
    <text evidence="1 11">Belongs to the DnaX/STICHEL family.</text>
</comment>
<dbReference type="GO" id="GO:0006261">
    <property type="term" value="P:DNA-templated DNA replication"/>
    <property type="evidence" value="ECO:0007669"/>
    <property type="project" value="TreeGrafter"/>
</dbReference>
<dbReference type="GO" id="GO:0009360">
    <property type="term" value="C:DNA polymerase III complex"/>
    <property type="evidence" value="ECO:0007669"/>
    <property type="project" value="InterPro"/>
</dbReference>
<evidence type="ECO:0000256" key="12">
    <source>
        <dbReference type="SAM" id="MobiDB-lite"/>
    </source>
</evidence>
<sequence>MDYQVSARKYRPGTFSDVIGQPHVVQALVNAVSSKRIAHAFLFSGTRGVGKTTIARILAKALNCEQGPTGTPCNRCVNCTEIAQGTAVDVVEIDGASNTSVDDVREIRENVKFTPFRGAYRVYIIDEVHMLSNSAFNALLKTLEEPPAHVVFIFATTELHKIPATILSRCQHYSFRRIPRAEIVERLALVAAQDDVSIEPRSLTLVARASEGSMRDALSLFDQAIALCGKTVNHDDLEQLLGAVPVELVRSFIQALERRDSLAAVEVIAALLEQGQDLRAFCADVVEYLRNLLVASVVPSVQELRGLVEAADEELTLLLEEASRFSSERLQQVFQVFSQAEDGLRLSIHPRFALEAAAIRATTMAEATAPIADSSMQARVAMPPPGKVAPSSSPAPVRTKTPTGPAANSLNQAKPRPTDPTSGRGNDRSRSGLARPLKSPDARSVSPEGLEGRRGTTKGDEPSVADASALSPKGERSQQEQRSIGPPQEALPESQQLPPLALEWEHFVECMAATHPSIASFLERGRLVEMEHGEIVLGYAKTETVARAMMEKEDNLRIMRSVAEALAGRPVTVRIAELADATPAGPTMAEARAARRREETTLLFERTRAHPLVKEALALFGADVVEVRRLGAEKEAQV</sequence>
<dbReference type="InterPro" id="IPR001270">
    <property type="entry name" value="ClpA/B"/>
</dbReference>
<dbReference type="NCBIfam" id="NF004046">
    <property type="entry name" value="PRK05563.1"/>
    <property type="match status" value="1"/>
</dbReference>
<comment type="catalytic activity">
    <reaction evidence="10 11">
        <text>DNA(n) + a 2'-deoxyribonucleoside 5'-triphosphate = DNA(n+1) + diphosphate</text>
        <dbReference type="Rhea" id="RHEA:22508"/>
        <dbReference type="Rhea" id="RHEA-COMP:17339"/>
        <dbReference type="Rhea" id="RHEA-COMP:17340"/>
        <dbReference type="ChEBI" id="CHEBI:33019"/>
        <dbReference type="ChEBI" id="CHEBI:61560"/>
        <dbReference type="ChEBI" id="CHEBI:173112"/>
        <dbReference type="EC" id="2.7.7.7"/>
    </reaction>
</comment>
<dbReference type="Pfam" id="PF22608">
    <property type="entry name" value="DNAX_ATPase_lid"/>
    <property type="match status" value="1"/>
</dbReference>
<keyword evidence="5" id="KW-0479">Metal-binding</keyword>
<evidence type="ECO:0000256" key="6">
    <source>
        <dbReference type="ARBA" id="ARBA00022741"/>
    </source>
</evidence>
<dbReference type="GO" id="GO:0046872">
    <property type="term" value="F:metal ion binding"/>
    <property type="evidence" value="ECO:0007669"/>
    <property type="project" value="UniProtKB-KW"/>
</dbReference>
<dbReference type="CDD" id="cd18137">
    <property type="entry name" value="HLD_clamp_pol_III_gamma_tau"/>
    <property type="match status" value="1"/>
</dbReference>
<dbReference type="EMBL" id="OX365700">
    <property type="protein sequence ID" value="CAI4030012.1"/>
    <property type="molecule type" value="Genomic_DNA"/>
</dbReference>
<evidence type="ECO:0000313" key="15">
    <source>
        <dbReference type="Proteomes" id="UP001179121"/>
    </source>
</evidence>
<dbReference type="GO" id="GO:0003677">
    <property type="term" value="F:DNA binding"/>
    <property type="evidence" value="ECO:0007669"/>
    <property type="project" value="InterPro"/>
</dbReference>
<dbReference type="SUPFAM" id="SSF52540">
    <property type="entry name" value="P-loop containing nucleoside triphosphate hydrolases"/>
    <property type="match status" value="1"/>
</dbReference>
<feature type="region of interest" description="Disordered" evidence="12">
    <location>
        <begin position="380"/>
        <end position="493"/>
    </location>
</feature>
<evidence type="ECO:0000259" key="13">
    <source>
        <dbReference type="SMART" id="SM00382"/>
    </source>
</evidence>
<dbReference type="CDD" id="cd00009">
    <property type="entry name" value="AAA"/>
    <property type="match status" value="1"/>
</dbReference>
<dbReference type="InterPro" id="IPR027417">
    <property type="entry name" value="P-loop_NTPase"/>
</dbReference>
<dbReference type="AlphaFoldDB" id="A0AA86MW12"/>
<dbReference type="GO" id="GO:0003887">
    <property type="term" value="F:DNA-directed DNA polymerase activity"/>
    <property type="evidence" value="ECO:0007669"/>
    <property type="project" value="UniProtKB-KW"/>
</dbReference>
<dbReference type="PANTHER" id="PTHR11669:SF0">
    <property type="entry name" value="PROTEIN STICHEL-LIKE 2"/>
    <property type="match status" value="1"/>
</dbReference>
<keyword evidence="15" id="KW-1185">Reference proteome</keyword>
<evidence type="ECO:0000256" key="3">
    <source>
        <dbReference type="ARBA" id="ARBA00022695"/>
    </source>
</evidence>
<feature type="compositionally biased region" description="Basic and acidic residues" evidence="12">
    <location>
        <begin position="450"/>
        <end position="461"/>
    </location>
</feature>
<evidence type="ECO:0000256" key="4">
    <source>
        <dbReference type="ARBA" id="ARBA00022705"/>
    </source>
</evidence>
<feature type="compositionally biased region" description="Polar residues" evidence="12">
    <location>
        <begin position="390"/>
        <end position="412"/>
    </location>
</feature>
<protein>
    <recommendedName>
        <fullName evidence="11">DNA polymerase III subunit gamma/tau</fullName>
        <ecNumber evidence="11">2.7.7.7</ecNumber>
    </recommendedName>
</protein>
<evidence type="ECO:0000256" key="1">
    <source>
        <dbReference type="ARBA" id="ARBA00006360"/>
    </source>
</evidence>
<reference evidence="14" key="1">
    <citation type="submission" date="2022-10" db="EMBL/GenBank/DDBJ databases">
        <authorList>
            <person name="Koch H."/>
        </authorList>
    </citation>
    <scope>NUCLEOTIDE SEQUENCE</scope>
    <source>
        <strain evidence="14">DNF</strain>
    </source>
</reference>
<dbReference type="PRINTS" id="PR00300">
    <property type="entry name" value="CLPPROTEASEA"/>
</dbReference>
<evidence type="ECO:0000256" key="2">
    <source>
        <dbReference type="ARBA" id="ARBA00022679"/>
    </source>
</evidence>
<dbReference type="InterPro" id="IPR050238">
    <property type="entry name" value="DNA_Rep/Repair_Clamp_Loader"/>
</dbReference>
<comment type="function">
    <text evidence="11">DNA polymerase III is a complex, multichain enzyme responsible for most of the replicative synthesis in bacteria. This DNA polymerase also exhibits 3' to 5' exonuclease activity.</text>
</comment>
<keyword evidence="6 11" id="KW-0547">Nucleotide-binding</keyword>
<proteinExistence type="inferred from homology"/>
<dbReference type="InterPro" id="IPR012763">
    <property type="entry name" value="DNA_pol_III_sug/sutau_N"/>
</dbReference>
<dbReference type="FunFam" id="1.10.8.60:FF:000013">
    <property type="entry name" value="DNA polymerase III subunit gamma/tau"/>
    <property type="match status" value="1"/>
</dbReference>
<dbReference type="Gene3D" id="1.10.8.60">
    <property type="match status" value="1"/>
</dbReference>
<accession>A0AA86MW12</accession>
<evidence type="ECO:0000256" key="7">
    <source>
        <dbReference type="ARBA" id="ARBA00022833"/>
    </source>
</evidence>
<keyword evidence="2 11" id="KW-0808">Transferase</keyword>
<keyword evidence="3 11" id="KW-0548">Nucleotidyltransferase</keyword>
<dbReference type="SMART" id="SM00382">
    <property type="entry name" value="AAA"/>
    <property type="match status" value="1"/>
</dbReference>
<dbReference type="RefSeq" id="WP_289267023.1">
    <property type="nucleotide sequence ID" value="NZ_OX365700.1"/>
</dbReference>
<dbReference type="InterPro" id="IPR022754">
    <property type="entry name" value="DNA_pol_III_gamma-3"/>
</dbReference>
<dbReference type="GO" id="GO:0005524">
    <property type="term" value="F:ATP binding"/>
    <property type="evidence" value="ECO:0007669"/>
    <property type="project" value="UniProtKB-KW"/>
</dbReference>
<dbReference type="Gene3D" id="1.20.272.10">
    <property type="match status" value="1"/>
</dbReference>
<dbReference type="PANTHER" id="PTHR11669">
    <property type="entry name" value="REPLICATION FACTOR C / DNA POLYMERASE III GAMMA-TAU SUBUNIT"/>
    <property type="match status" value="1"/>
</dbReference>
<evidence type="ECO:0000256" key="10">
    <source>
        <dbReference type="ARBA" id="ARBA00049244"/>
    </source>
</evidence>
<keyword evidence="8 11" id="KW-0067">ATP-binding</keyword>
<comment type="subunit">
    <text evidence="11">DNA polymerase III contains a core (composed of alpha, epsilon and theta chains) that associates with a tau subunit. This core dimerizes to form the POLIII' complex. PolIII' associates with the gamma complex (composed of gamma, delta, delta', psi and chi chains) and with the beta chain to form the complete DNA polymerase III complex.</text>
</comment>
<dbReference type="InterPro" id="IPR045085">
    <property type="entry name" value="HLD_clamp_pol_III_gamma_tau"/>
</dbReference>
<organism evidence="14 15">
    <name type="scientific">Nitrospira tepida</name>
    <dbReference type="NCBI Taxonomy" id="2973512"/>
    <lineage>
        <taxon>Bacteria</taxon>
        <taxon>Pseudomonadati</taxon>
        <taxon>Nitrospirota</taxon>
        <taxon>Nitrospiria</taxon>
        <taxon>Nitrospirales</taxon>
        <taxon>Nitrospiraceae</taxon>
        <taxon>Nitrospira</taxon>
    </lineage>
</organism>
<evidence type="ECO:0000256" key="5">
    <source>
        <dbReference type="ARBA" id="ARBA00022723"/>
    </source>
</evidence>
<dbReference type="NCBIfam" id="TIGR02397">
    <property type="entry name" value="dnaX_nterm"/>
    <property type="match status" value="1"/>
</dbReference>
<evidence type="ECO:0000256" key="8">
    <source>
        <dbReference type="ARBA" id="ARBA00022840"/>
    </source>
</evidence>
<evidence type="ECO:0000256" key="11">
    <source>
        <dbReference type="RuleBase" id="RU364063"/>
    </source>
</evidence>
<evidence type="ECO:0000313" key="14">
    <source>
        <dbReference type="EMBL" id="CAI4030012.1"/>
    </source>
</evidence>
<dbReference type="Proteomes" id="UP001179121">
    <property type="component" value="Chromosome"/>
</dbReference>
<keyword evidence="9 11" id="KW-0239">DNA-directed DNA polymerase</keyword>
<dbReference type="Pfam" id="PF13177">
    <property type="entry name" value="DNA_pol3_delta2"/>
    <property type="match status" value="1"/>
</dbReference>
<gene>
    <name evidence="11" type="primary">dnaX</name>
    <name evidence="14" type="ORF">DNFV4_00435</name>
</gene>
<dbReference type="Gene3D" id="3.40.50.300">
    <property type="entry name" value="P-loop containing nucleotide triphosphate hydrolases"/>
    <property type="match status" value="1"/>
</dbReference>
<dbReference type="KEGG" id="nti:DNFV4_00435"/>
<name>A0AA86MW12_9BACT</name>
<dbReference type="Pfam" id="PF12169">
    <property type="entry name" value="DNA_pol3_gamma3"/>
    <property type="match status" value="1"/>
</dbReference>
<feature type="domain" description="AAA+ ATPase" evidence="13">
    <location>
        <begin position="37"/>
        <end position="179"/>
    </location>
</feature>
<keyword evidence="4 11" id="KW-0235">DNA replication</keyword>
<dbReference type="InterPro" id="IPR003593">
    <property type="entry name" value="AAA+_ATPase"/>
</dbReference>
<dbReference type="InterPro" id="IPR008921">
    <property type="entry name" value="DNA_pol3_clamp-load_cplx_C"/>
</dbReference>
<dbReference type="SUPFAM" id="SSF48019">
    <property type="entry name" value="post-AAA+ oligomerization domain-like"/>
    <property type="match status" value="1"/>
</dbReference>
<keyword evidence="7" id="KW-0862">Zinc</keyword>
<evidence type="ECO:0000256" key="9">
    <source>
        <dbReference type="ARBA" id="ARBA00022932"/>
    </source>
</evidence>
<dbReference type="EC" id="2.7.7.7" evidence="11"/>
<dbReference type="FunFam" id="3.40.50.300:FF:000014">
    <property type="entry name" value="DNA polymerase III subunit gamma/tau"/>
    <property type="match status" value="1"/>
</dbReference>